<evidence type="ECO:0000313" key="2">
    <source>
        <dbReference type="EMBL" id="NMT63645.1"/>
    </source>
</evidence>
<reference evidence="2 3" key="1">
    <citation type="submission" date="2020-04" db="EMBL/GenBank/DDBJ databases">
        <title>Marinobacter oceani sp. nov., isolated from marine solar saltern.</title>
        <authorList>
            <person name="Chen X.-Y."/>
        </authorList>
    </citation>
    <scope>NUCLEOTIDE SEQUENCE [LARGE SCALE GENOMIC DNA]</scope>
    <source>
        <strain evidence="2 3">W62</strain>
    </source>
</reference>
<dbReference type="AlphaFoldDB" id="A0A7Y0RCD4"/>
<dbReference type="GO" id="GO:0043171">
    <property type="term" value="P:peptide catabolic process"/>
    <property type="evidence" value="ECO:0007669"/>
    <property type="project" value="TreeGrafter"/>
</dbReference>
<dbReference type="Gene3D" id="1.10.390.10">
    <property type="entry name" value="Neutral Protease Domain 2"/>
    <property type="match status" value="1"/>
</dbReference>
<sequence length="718" mass="80637">MRHLIRFLYVLFFVPQAIGDTVHYTMDIDIQPADHRLEARVRLKLPPTMPASLVFRLHAELEPVITGGQAILEHIDAGETGDSHVPTRSYRLKLGNGQREAEISYSGTIYHPIKNLADNYARRFDVSPGLIDTDGVFLAGSSYWYPVIQQERPVSFDMSISLPEKWHSVSQGRRADTHNTAAQRWTEQHPQNQIYLIAAPFTEYKGTAGTVDTLVFLRQPDQALADRYLGVTEHYLQMYEGLIGEYPYSKFALVENFWETGYGMPSFTLLGPRVIRLPFIPYTSYPHEIVHNWWGNGVYVDYANGNWSEGLTSYLADHLLKENRGEGADYRRAALQKYADFVDGNNDFPLTEFRGRHNSATEAVGYGKTMMVFHMLRRMLGDEQFTEGLRLLYADYRFRNAGWAEIARTFARVAGQPLDTFFSQWTTRTGGPRLQITEVSVDKTASGYRVTGLLHQTQSGRPYALSVPIALQSEGHEQAVWREVKLTQETSEFSLALHARPLRLAVDPAFDLFRRLHRQEVPPAISQAMGDKKVLVVLPSSAPERVLTAYRQLGKSWQGGRDSDVELIRDDELVTLPDDRTIWLFGWNNRFRKAMDKALEGYDYALADGGVTIDGQALDQSEHAVVAVARQSGDSEHALAWLASGNTAALPGLARKLPHYGKYSYLGFDGEAPDNILKGQWPTVSSPLTAEFTGSPATIVLPPRKPLAQMPGLTAAPE</sequence>
<dbReference type="PANTHER" id="PTHR11533:SF174">
    <property type="entry name" value="PUROMYCIN-SENSITIVE AMINOPEPTIDASE-RELATED"/>
    <property type="match status" value="1"/>
</dbReference>
<dbReference type="Pfam" id="PF01433">
    <property type="entry name" value="Peptidase_M1"/>
    <property type="match status" value="1"/>
</dbReference>
<dbReference type="Proteomes" id="UP000567186">
    <property type="component" value="Unassembled WGS sequence"/>
</dbReference>
<dbReference type="SUPFAM" id="SSF55486">
    <property type="entry name" value="Metalloproteases ('zincins'), catalytic domain"/>
    <property type="match status" value="1"/>
</dbReference>
<dbReference type="InterPro" id="IPR050344">
    <property type="entry name" value="Peptidase_M1_aminopeptidases"/>
</dbReference>
<dbReference type="GO" id="GO:0008270">
    <property type="term" value="F:zinc ion binding"/>
    <property type="evidence" value="ECO:0007669"/>
    <property type="project" value="InterPro"/>
</dbReference>
<name>A0A7Y0RCD4_9GAMM</name>
<dbReference type="PANTHER" id="PTHR11533">
    <property type="entry name" value="PROTEASE M1 ZINC METALLOPROTEASE"/>
    <property type="match status" value="1"/>
</dbReference>
<evidence type="ECO:0000313" key="3">
    <source>
        <dbReference type="Proteomes" id="UP000567186"/>
    </source>
</evidence>
<dbReference type="InterPro" id="IPR014782">
    <property type="entry name" value="Peptidase_M1_dom"/>
</dbReference>
<dbReference type="RefSeq" id="WP_135954827.1">
    <property type="nucleotide sequence ID" value="NZ_JABCKY010000002.1"/>
</dbReference>
<feature type="domain" description="Peptidase M1 membrane alanine aminopeptidase" evidence="1">
    <location>
        <begin position="287"/>
        <end position="425"/>
    </location>
</feature>
<protein>
    <submittedName>
        <fullName evidence="2">M1 family peptidase</fullName>
    </submittedName>
</protein>
<keyword evidence="3" id="KW-1185">Reference proteome</keyword>
<dbReference type="GO" id="GO:0016020">
    <property type="term" value="C:membrane"/>
    <property type="evidence" value="ECO:0007669"/>
    <property type="project" value="TreeGrafter"/>
</dbReference>
<evidence type="ECO:0000259" key="1">
    <source>
        <dbReference type="Pfam" id="PF01433"/>
    </source>
</evidence>
<dbReference type="InterPro" id="IPR027268">
    <property type="entry name" value="Peptidase_M4/M1_CTD_sf"/>
</dbReference>
<dbReference type="GO" id="GO:0042277">
    <property type="term" value="F:peptide binding"/>
    <property type="evidence" value="ECO:0007669"/>
    <property type="project" value="TreeGrafter"/>
</dbReference>
<dbReference type="OrthoDB" id="100605at2"/>
<dbReference type="EMBL" id="JABCKY010000002">
    <property type="protein sequence ID" value="NMT63645.1"/>
    <property type="molecule type" value="Genomic_DNA"/>
</dbReference>
<dbReference type="GO" id="GO:0005737">
    <property type="term" value="C:cytoplasm"/>
    <property type="evidence" value="ECO:0007669"/>
    <property type="project" value="TreeGrafter"/>
</dbReference>
<organism evidence="2 3">
    <name type="scientific">Marinobacter orientalis</name>
    <dbReference type="NCBI Taxonomy" id="1928859"/>
    <lineage>
        <taxon>Bacteria</taxon>
        <taxon>Pseudomonadati</taxon>
        <taxon>Pseudomonadota</taxon>
        <taxon>Gammaproteobacteria</taxon>
        <taxon>Pseudomonadales</taxon>
        <taxon>Marinobacteraceae</taxon>
        <taxon>Marinobacter</taxon>
    </lineage>
</organism>
<proteinExistence type="predicted"/>
<dbReference type="GO" id="GO:0005615">
    <property type="term" value="C:extracellular space"/>
    <property type="evidence" value="ECO:0007669"/>
    <property type="project" value="TreeGrafter"/>
</dbReference>
<comment type="caution">
    <text evidence="2">The sequence shown here is derived from an EMBL/GenBank/DDBJ whole genome shotgun (WGS) entry which is preliminary data.</text>
</comment>
<accession>A0A7Y0RCD4</accession>
<dbReference type="GO" id="GO:0070006">
    <property type="term" value="F:metalloaminopeptidase activity"/>
    <property type="evidence" value="ECO:0007669"/>
    <property type="project" value="TreeGrafter"/>
</dbReference>
<gene>
    <name evidence="2" type="ORF">HIU99_08530</name>
</gene>